<evidence type="ECO:0000313" key="2">
    <source>
        <dbReference type="EMBL" id="KXG35867.1"/>
    </source>
</evidence>
<evidence type="ECO:0000313" key="3">
    <source>
        <dbReference type="Proteomes" id="UP000000768"/>
    </source>
</evidence>
<keyword evidence="3" id="KW-1185">Reference proteome</keyword>
<name>A0A1B6QD70_SORBI</name>
<dbReference type="EMBL" id="CM000761">
    <property type="protein sequence ID" value="KXG35867.1"/>
    <property type="molecule type" value="Genomic_DNA"/>
</dbReference>
<dbReference type="OMA" id="GWEMRDV"/>
<dbReference type="AlphaFoldDB" id="A0A1B6QD70"/>
<organism evidence="2 3">
    <name type="scientific">Sorghum bicolor</name>
    <name type="common">Sorghum</name>
    <name type="synonym">Sorghum vulgare</name>
    <dbReference type="NCBI Taxonomy" id="4558"/>
    <lineage>
        <taxon>Eukaryota</taxon>
        <taxon>Viridiplantae</taxon>
        <taxon>Streptophyta</taxon>
        <taxon>Embryophyta</taxon>
        <taxon>Tracheophyta</taxon>
        <taxon>Spermatophyta</taxon>
        <taxon>Magnoliopsida</taxon>
        <taxon>Liliopsida</taxon>
        <taxon>Poales</taxon>
        <taxon>Poaceae</taxon>
        <taxon>PACMAD clade</taxon>
        <taxon>Panicoideae</taxon>
        <taxon>Andropogonodae</taxon>
        <taxon>Andropogoneae</taxon>
        <taxon>Sorghinae</taxon>
        <taxon>Sorghum</taxon>
    </lineage>
</organism>
<proteinExistence type="predicted"/>
<dbReference type="InParanoid" id="A0A1B6QD70"/>
<dbReference type="Gramene" id="KXG35867">
    <property type="protein sequence ID" value="KXG35867"/>
    <property type="gene ID" value="SORBI_3002G241000"/>
</dbReference>
<dbReference type="Proteomes" id="UP000000768">
    <property type="component" value="Chromosome 2"/>
</dbReference>
<evidence type="ECO:0000256" key="1">
    <source>
        <dbReference type="SAM" id="MobiDB-lite"/>
    </source>
</evidence>
<reference evidence="2 3" key="1">
    <citation type="journal article" date="2009" name="Nature">
        <title>The Sorghum bicolor genome and the diversification of grasses.</title>
        <authorList>
            <person name="Paterson A.H."/>
            <person name="Bowers J.E."/>
            <person name="Bruggmann R."/>
            <person name="Dubchak I."/>
            <person name="Grimwood J."/>
            <person name="Gundlach H."/>
            <person name="Haberer G."/>
            <person name="Hellsten U."/>
            <person name="Mitros T."/>
            <person name="Poliakov A."/>
            <person name="Schmutz J."/>
            <person name="Spannagl M."/>
            <person name="Tang H."/>
            <person name="Wang X."/>
            <person name="Wicker T."/>
            <person name="Bharti A.K."/>
            <person name="Chapman J."/>
            <person name="Feltus F.A."/>
            <person name="Gowik U."/>
            <person name="Grigoriev I.V."/>
            <person name="Lyons E."/>
            <person name="Maher C.A."/>
            <person name="Martis M."/>
            <person name="Narechania A."/>
            <person name="Otillar R.P."/>
            <person name="Penning B.W."/>
            <person name="Salamov A.A."/>
            <person name="Wang Y."/>
            <person name="Zhang L."/>
            <person name="Carpita N.C."/>
            <person name="Freeling M."/>
            <person name="Gingle A.R."/>
            <person name="Hash C.T."/>
            <person name="Keller B."/>
            <person name="Klein P."/>
            <person name="Kresovich S."/>
            <person name="McCann M.C."/>
            <person name="Ming R."/>
            <person name="Peterson D.G."/>
            <person name="Mehboob-ur-Rahman"/>
            <person name="Ware D."/>
            <person name="Westhoff P."/>
            <person name="Mayer K.F."/>
            <person name="Messing J."/>
            <person name="Rokhsar D.S."/>
        </authorList>
    </citation>
    <scope>NUCLEOTIDE SEQUENCE [LARGE SCALE GENOMIC DNA]</scope>
    <source>
        <strain evidence="3">cv. BTx623</strain>
    </source>
</reference>
<sequence>MDQRPPERKAKRAREEEEEVHAAPPPDFPFEEAAAAGALGLGDVVVVGEASHQRPPPGVFQLPWQKCRGGLGVATSAPGELRDVFFRSLVDGGAASIGVPGDRLVSPPPSRRALLDGVDAWLAAAADGEVDPVWRSALMHGHGPRRVGVGEDGHGRTWARPAHASRVSPAWH</sequence>
<gene>
    <name evidence="2" type="ORF">SORBI_3002G241000</name>
</gene>
<feature type="region of interest" description="Disordered" evidence="1">
    <location>
        <begin position="1"/>
        <end position="28"/>
    </location>
</feature>
<reference evidence="3" key="2">
    <citation type="journal article" date="2018" name="Plant J.">
        <title>The Sorghum bicolor reference genome: improved assembly, gene annotations, a transcriptome atlas, and signatures of genome organization.</title>
        <authorList>
            <person name="McCormick R.F."/>
            <person name="Truong S.K."/>
            <person name="Sreedasyam A."/>
            <person name="Jenkins J."/>
            <person name="Shu S."/>
            <person name="Sims D."/>
            <person name="Kennedy M."/>
            <person name="Amirebrahimi M."/>
            <person name="Weers B.D."/>
            <person name="McKinley B."/>
            <person name="Mattison A."/>
            <person name="Morishige D.T."/>
            <person name="Grimwood J."/>
            <person name="Schmutz J."/>
            <person name="Mullet J.E."/>
        </authorList>
    </citation>
    <scope>NUCLEOTIDE SEQUENCE [LARGE SCALE GENOMIC DNA]</scope>
    <source>
        <strain evidence="3">cv. BTx623</strain>
    </source>
</reference>
<accession>A0A1B6QD70</accession>
<feature type="region of interest" description="Disordered" evidence="1">
    <location>
        <begin position="145"/>
        <end position="172"/>
    </location>
</feature>
<protein>
    <submittedName>
        <fullName evidence="2">Uncharacterized protein</fullName>
    </submittedName>
</protein>